<dbReference type="PROSITE" id="PS50213">
    <property type="entry name" value="FAS1"/>
    <property type="match status" value="1"/>
</dbReference>
<dbReference type="RefSeq" id="WP_310576008.1">
    <property type="nucleotide sequence ID" value="NZ_JAVKPK010000033.1"/>
</dbReference>
<evidence type="ECO:0000313" key="2">
    <source>
        <dbReference type="EMBL" id="MDR7665982.1"/>
    </source>
</evidence>
<dbReference type="Proteomes" id="UP001246244">
    <property type="component" value="Unassembled WGS sequence"/>
</dbReference>
<keyword evidence="3" id="KW-1185">Reference proteome</keyword>
<feature type="domain" description="FAS1" evidence="1">
    <location>
        <begin position="49"/>
        <end position="179"/>
    </location>
</feature>
<dbReference type="Gene3D" id="2.30.180.10">
    <property type="entry name" value="FAS1 domain"/>
    <property type="match status" value="1"/>
</dbReference>
<dbReference type="InterPro" id="IPR036378">
    <property type="entry name" value="FAS1_dom_sf"/>
</dbReference>
<dbReference type="PANTHER" id="PTHR10900">
    <property type="entry name" value="PERIOSTIN-RELATED"/>
    <property type="match status" value="1"/>
</dbReference>
<comment type="caution">
    <text evidence="2">The sequence shown here is derived from an EMBL/GenBank/DDBJ whole genome shotgun (WGS) entry which is preliminary data.</text>
</comment>
<dbReference type="InterPro" id="IPR000782">
    <property type="entry name" value="FAS1_domain"/>
</dbReference>
<dbReference type="InterPro" id="IPR050904">
    <property type="entry name" value="Adhesion/Biosynth-related"/>
</dbReference>
<dbReference type="PANTHER" id="PTHR10900:SF123">
    <property type="entry name" value="FAS1 DOMAIN-CONTAINING PROTEIN"/>
    <property type="match status" value="1"/>
</dbReference>
<evidence type="ECO:0000259" key="1">
    <source>
        <dbReference type="PROSITE" id="PS50213"/>
    </source>
</evidence>
<dbReference type="SMART" id="SM00554">
    <property type="entry name" value="FAS1"/>
    <property type="match status" value="1"/>
</dbReference>
<sequence>MLISIMLFASGCSQKAPENETKKVENESKNITKEADEVPQELVNVVEKSDRNIMETLADKNFTILVDLINAAGLEKTLAEGGPYTVFAPTNKAFAELPEGTVPALRNNTQELKKVLTYHVSDKLLMEKDIVNLTSIQTLEGENLPVNETVEGIQVGGANITKADILTDNGVIHQIDKVLIPPK</sequence>
<organism evidence="2 3">
    <name type="scientific">Methanosarcina baikalica</name>
    <dbReference type="NCBI Taxonomy" id="3073890"/>
    <lineage>
        <taxon>Archaea</taxon>
        <taxon>Methanobacteriati</taxon>
        <taxon>Methanobacteriota</taxon>
        <taxon>Stenosarchaea group</taxon>
        <taxon>Methanomicrobia</taxon>
        <taxon>Methanosarcinales</taxon>
        <taxon>Methanosarcinaceae</taxon>
        <taxon>Methanosarcina</taxon>
    </lineage>
</organism>
<dbReference type="SUPFAM" id="SSF82153">
    <property type="entry name" value="FAS1 domain"/>
    <property type="match status" value="1"/>
</dbReference>
<gene>
    <name evidence="2" type="ORF">RG963_09395</name>
</gene>
<dbReference type="EMBL" id="JAVKPK010000033">
    <property type="protein sequence ID" value="MDR7665982.1"/>
    <property type="molecule type" value="Genomic_DNA"/>
</dbReference>
<name>A0ABU2D2C5_9EURY</name>
<protein>
    <submittedName>
        <fullName evidence="2">Fasciclin domain-containing protein</fullName>
    </submittedName>
</protein>
<reference evidence="3" key="1">
    <citation type="submission" date="2023-07" db="EMBL/GenBank/DDBJ databases">
        <title>Whole-genome sequencing of a new Methanosarcina sp. Z-7115.</title>
        <authorList>
            <person name="Zhilina T.N."/>
            <person name="Merkel A.Y."/>
        </authorList>
    </citation>
    <scope>NUCLEOTIDE SEQUENCE [LARGE SCALE GENOMIC DNA]</scope>
    <source>
        <strain evidence="3">Z-7115</strain>
    </source>
</reference>
<dbReference type="Pfam" id="PF02469">
    <property type="entry name" value="Fasciclin"/>
    <property type="match status" value="1"/>
</dbReference>
<proteinExistence type="predicted"/>
<accession>A0ABU2D2C5</accession>
<evidence type="ECO:0000313" key="3">
    <source>
        <dbReference type="Proteomes" id="UP001246244"/>
    </source>
</evidence>